<comment type="caution">
    <text evidence="3">The sequence shown here is derived from an EMBL/GenBank/DDBJ whole genome shotgun (WGS) entry which is preliminary data.</text>
</comment>
<dbReference type="AlphaFoldDB" id="A0A5N6KNI4"/>
<feature type="compositionally biased region" description="Basic and acidic residues" evidence="1">
    <location>
        <begin position="183"/>
        <end position="199"/>
    </location>
</feature>
<accession>A0A5N6KNI4</accession>
<dbReference type="PROSITE" id="PS00463">
    <property type="entry name" value="ZN2_CY6_FUNGAL_1"/>
    <property type="match status" value="1"/>
</dbReference>
<evidence type="ECO:0000259" key="2">
    <source>
        <dbReference type="PROSITE" id="PS50048"/>
    </source>
</evidence>
<name>A0A5N6KNI4_9ROSI</name>
<dbReference type="PROSITE" id="PS50048">
    <property type="entry name" value="ZN2_CY6_FUNGAL_2"/>
    <property type="match status" value="1"/>
</dbReference>
<feature type="region of interest" description="Disordered" evidence="1">
    <location>
        <begin position="233"/>
        <end position="252"/>
    </location>
</feature>
<dbReference type="Pfam" id="PF00172">
    <property type="entry name" value="Zn_clus"/>
    <property type="match status" value="1"/>
</dbReference>
<feature type="region of interest" description="Disordered" evidence="1">
    <location>
        <begin position="137"/>
        <end position="226"/>
    </location>
</feature>
<evidence type="ECO:0000313" key="3">
    <source>
        <dbReference type="EMBL" id="KAB8336649.1"/>
    </source>
</evidence>
<sequence>MSKVLISVQILAAEVKVPHNSLFKTAAPARDNPTHSFLLNVAPSTTVNALFPLIDTRYKNDYLRQSQHNTFYIKKLQDEDGDDLDTSFAVGDLPRNANKTKVIIKVIPAAIDRDFSVPVTSSLRPAEFARPAQRPFTVRQDDCDVPSTLFHPDQPVRSTERELDDSFSPYRDRQTPHLQAHRFHGDVILDSEDERRQTASEDGVDDPVVQEEASTHDQVNRSFYAGAKRKRTLVDGSSPDHGAPFKKPQLPPFRRQLASPHAAAQGHRNSTGSSESHTRVNNNDRWRDAQSVQRQPSSDNDTPYEIPDTDNEQGFEAIPEPSSSTRSSRHTSGKLQRPKFKTYGSTRPNAMTPATRRTFADTQSQEQDLGPEFVRRITDEEKAAEAEKSRTAMEYFATASAEKAKRHTATNGDLADSPIRRPVFSASTAAHTETEGPISNFRITLSNFAAQNAYQPRTVAGPSSETSSDRAVRNKVLPAPADTLREREAANTVPSSAVSAIVGSPGFSPILKYHACLRCKTSKTKCSAIQGPEAGQYPCVRCIKSHHDCEPQRGSGTPAPSSLRKSISASSKAKGKERAPVHTSRIIDSMRMDQDDSPDPLHVADDADAAGAKPRANIKSKSSSLSKPMVLSTKKKTAGTVLTPLPEPSRSPPKPPATSQSIGIGRSSTEDRIPPSLAEPFKTPPPETPDDRPVSQVDESSGSEGDVESSVPDGSGPVNLKQVMATEVTGADSIVNESEDDISAPSEQDEADVRIASASPADSEKKEAAGQDEDTSPVRKFGKSGVGKLDSVKSFISSTFGFSSSQHSGPGDEWYNVPDSPEPL</sequence>
<reference evidence="3 4" key="1">
    <citation type="submission" date="2019-06" db="EMBL/GenBank/DDBJ databases">
        <title>A chromosomal-level reference genome of Carpinus fangiana (Coryloideae, Betulaceae).</title>
        <authorList>
            <person name="Yang X."/>
            <person name="Wang Z."/>
            <person name="Zhang L."/>
            <person name="Hao G."/>
            <person name="Liu J."/>
            <person name="Yang Y."/>
        </authorList>
    </citation>
    <scope>NUCLEOTIDE SEQUENCE [LARGE SCALE GENOMIC DNA]</scope>
    <source>
        <strain evidence="3">Cfa_2016G</strain>
        <tissue evidence="3">Leaf</tissue>
    </source>
</reference>
<dbReference type="InterPro" id="IPR036864">
    <property type="entry name" value="Zn2-C6_fun-type_DNA-bd_sf"/>
</dbReference>
<evidence type="ECO:0000256" key="1">
    <source>
        <dbReference type="SAM" id="MobiDB-lite"/>
    </source>
</evidence>
<evidence type="ECO:0000313" key="4">
    <source>
        <dbReference type="Proteomes" id="UP000327013"/>
    </source>
</evidence>
<gene>
    <name evidence="3" type="ORF">FH972_020960</name>
</gene>
<dbReference type="Pfam" id="PF10407">
    <property type="entry name" value="Cytokin_check_N"/>
    <property type="match status" value="1"/>
</dbReference>
<dbReference type="InterPro" id="IPR018844">
    <property type="entry name" value="Dnt1-like_N"/>
</dbReference>
<organism evidence="3 4">
    <name type="scientific">Carpinus fangiana</name>
    <dbReference type="NCBI Taxonomy" id="176857"/>
    <lineage>
        <taxon>Eukaryota</taxon>
        <taxon>Viridiplantae</taxon>
        <taxon>Streptophyta</taxon>
        <taxon>Embryophyta</taxon>
        <taxon>Tracheophyta</taxon>
        <taxon>Spermatophyta</taxon>
        <taxon>Magnoliopsida</taxon>
        <taxon>eudicotyledons</taxon>
        <taxon>Gunneridae</taxon>
        <taxon>Pentapetalae</taxon>
        <taxon>rosids</taxon>
        <taxon>fabids</taxon>
        <taxon>Fagales</taxon>
        <taxon>Betulaceae</taxon>
        <taxon>Carpinus</taxon>
    </lineage>
</organism>
<dbReference type="Gene3D" id="4.10.240.10">
    <property type="entry name" value="Zn(2)-C6 fungal-type DNA-binding domain"/>
    <property type="match status" value="1"/>
</dbReference>
<feature type="region of interest" description="Disordered" evidence="1">
    <location>
        <begin position="548"/>
        <end position="786"/>
    </location>
</feature>
<feature type="region of interest" description="Disordered" evidence="1">
    <location>
        <begin position="799"/>
        <end position="824"/>
    </location>
</feature>
<dbReference type="GO" id="GO:0000981">
    <property type="term" value="F:DNA-binding transcription factor activity, RNA polymerase II-specific"/>
    <property type="evidence" value="ECO:0007669"/>
    <property type="project" value="InterPro"/>
</dbReference>
<dbReference type="EMBL" id="VIBQ01000009">
    <property type="protein sequence ID" value="KAB8336649.1"/>
    <property type="molecule type" value="Genomic_DNA"/>
</dbReference>
<feature type="compositionally biased region" description="Acidic residues" evidence="1">
    <location>
        <begin position="737"/>
        <end position="750"/>
    </location>
</feature>
<dbReference type="SUPFAM" id="SSF57701">
    <property type="entry name" value="Zn2/Cys6 DNA-binding domain"/>
    <property type="match status" value="1"/>
</dbReference>
<feature type="domain" description="Zn(2)-C6 fungal-type" evidence="2">
    <location>
        <begin position="515"/>
        <end position="549"/>
    </location>
</feature>
<proteinExistence type="predicted"/>
<dbReference type="OrthoDB" id="6365676at2759"/>
<feature type="region of interest" description="Disordered" evidence="1">
    <location>
        <begin position="257"/>
        <end position="371"/>
    </location>
</feature>
<feature type="compositionally biased region" description="Basic and acidic residues" evidence="1">
    <location>
        <begin position="276"/>
        <end position="288"/>
    </location>
</feature>
<protein>
    <recommendedName>
        <fullName evidence="2">Zn(2)-C6 fungal-type domain-containing protein</fullName>
    </recommendedName>
</protein>
<dbReference type="CDD" id="cd00067">
    <property type="entry name" value="GAL4"/>
    <property type="match status" value="1"/>
</dbReference>
<feature type="compositionally biased region" description="Pro residues" evidence="1">
    <location>
        <begin position="645"/>
        <end position="656"/>
    </location>
</feature>
<keyword evidence="4" id="KW-1185">Reference proteome</keyword>
<feature type="compositionally biased region" description="Basic residues" evidence="1">
    <location>
        <begin position="327"/>
        <end position="340"/>
    </location>
</feature>
<dbReference type="Proteomes" id="UP000327013">
    <property type="component" value="Unassembled WGS sequence"/>
</dbReference>
<dbReference type="InterPro" id="IPR001138">
    <property type="entry name" value="Zn2Cys6_DnaBD"/>
</dbReference>
<feature type="compositionally biased region" description="Polar residues" evidence="1">
    <location>
        <begin position="290"/>
        <end position="301"/>
    </location>
</feature>
<dbReference type="GO" id="GO:0008270">
    <property type="term" value="F:zinc ion binding"/>
    <property type="evidence" value="ECO:0007669"/>
    <property type="project" value="InterPro"/>
</dbReference>
<feature type="compositionally biased region" description="Low complexity" evidence="1">
    <location>
        <begin position="559"/>
        <end position="572"/>
    </location>
</feature>
<feature type="compositionally biased region" description="Low complexity" evidence="1">
    <location>
        <begin position="799"/>
        <end position="808"/>
    </location>
</feature>
<feature type="compositionally biased region" description="Low complexity" evidence="1">
    <location>
        <begin position="697"/>
        <end position="711"/>
    </location>
</feature>